<protein>
    <submittedName>
        <fullName evidence="2">Predicted protein</fullName>
    </submittedName>
</protein>
<dbReference type="EMBL" id="FP929130">
    <property type="protein sequence ID" value="CBX96912.1"/>
    <property type="molecule type" value="Genomic_DNA"/>
</dbReference>
<name>E5A052_LEPMJ</name>
<dbReference type="InterPro" id="IPR018555">
    <property type="entry name" value="C630.06c-like"/>
</dbReference>
<dbReference type="HOGENOM" id="CLU_051875_0_1_1"/>
<feature type="compositionally biased region" description="Polar residues" evidence="1">
    <location>
        <begin position="384"/>
        <end position="395"/>
    </location>
</feature>
<evidence type="ECO:0000313" key="3">
    <source>
        <dbReference type="Proteomes" id="UP000002668"/>
    </source>
</evidence>
<feature type="region of interest" description="Disordered" evidence="1">
    <location>
        <begin position="139"/>
        <end position="158"/>
    </location>
</feature>
<evidence type="ECO:0000313" key="2">
    <source>
        <dbReference type="EMBL" id="CBX96912.1"/>
    </source>
</evidence>
<dbReference type="STRING" id="985895.E5A052"/>
<feature type="compositionally biased region" description="Low complexity" evidence="1">
    <location>
        <begin position="146"/>
        <end position="157"/>
    </location>
</feature>
<organism evidence="3">
    <name type="scientific">Leptosphaeria maculans (strain JN3 / isolate v23.1.3 / race Av1-4-5-6-7-8)</name>
    <name type="common">Blackleg fungus</name>
    <name type="synonym">Phoma lingam</name>
    <dbReference type="NCBI Taxonomy" id="985895"/>
    <lineage>
        <taxon>Eukaryota</taxon>
        <taxon>Fungi</taxon>
        <taxon>Dikarya</taxon>
        <taxon>Ascomycota</taxon>
        <taxon>Pezizomycotina</taxon>
        <taxon>Dothideomycetes</taxon>
        <taxon>Pleosporomycetidae</taxon>
        <taxon>Pleosporales</taxon>
        <taxon>Pleosporineae</taxon>
        <taxon>Leptosphaeriaceae</taxon>
        <taxon>Plenodomus</taxon>
        <taxon>Plenodomus lingam/Leptosphaeria maculans species complex</taxon>
    </lineage>
</organism>
<feature type="region of interest" description="Disordered" evidence="1">
    <location>
        <begin position="326"/>
        <end position="395"/>
    </location>
</feature>
<dbReference type="InParanoid" id="E5A052"/>
<accession>E5A052</accession>
<feature type="compositionally biased region" description="Basic residues" evidence="1">
    <location>
        <begin position="351"/>
        <end position="364"/>
    </location>
</feature>
<sequence length="395" mass="43554">MAAAPSPLPLGWRRNGVLCSNPVTVLQKDSIRCARGLETAWAATGVGESGGVCWSRWTAGCLAEQVSEDKAETLGLRSPLERSLESPAATKKRRMSRLRESWDDVGNPIEIRRATRHEIAIAASRGLGTMFHLAGAQRVRREDLQSPSSSPRSSPDPAFEELLRAKIQTDFTYTTTNTTATDHDLADRVDDAPPSDDDEAELRLFAAPLNAPPTTQKIRLSSPGAQVGEPSILTKRPLTYYFADDPTSDEEATLQVAAISGQTVIELSRQPWPGCALPWKVRTISATGMKKEVLVGHPPTLVTVEDKAHKRTRKNKKTRIAIRKKLQARKEKQSERERVAQEKEEAEREKRTRRNREKKLKKKARDQAKKAAAGVGSGDENVAESVTNQDSPAED</sequence>
<dbReference type="GeneID" id="13283445"/>
<reference evidence="3" key="1">
    <citation type="journal article" date="2011" name="Nat. Commun.">
        <title>Effector diversification within compartments of the Leptosphaeria maculans genome affected by Repeat-Induced Point mutations.</title>
        <authorList>
            <person name="Rouxel T."/>
            <person name="Grandaubert J."/>
            <person name="Hane J.K."/>
            <person name="Hoede C."/>
            <person name="van de Wouw A.P."/>
            <person name="Couloux A."/>
            <person name="Dominguez V."/>
            <person name="Anthouard V."/>
            <person name="Bally P."/>
            <person name="Bourras S."/>
            <person name="Cozijnsen A.J."/>
            <person name="Ciuffetti L.M."/>
            <person name="Degrave A."/>
            <person name="Dilmaghani A."/>
            <person name="Duret L."/>
            <person name="Fudal I."/>
            <person name="Goodwin S.B."/>
            <person name="Gout L."/>
            <person name="Glaser N."/>
            <person name="Linglin J."/>
            <person name="Kema G.H.J."/>
            <person name="Lapalu N."/>
            <person name="Lawrence C.B."/>
            <person name="May K."/>
            <person name="Meyer M."/>
            <person name="Ollivier B."/>
            <person name="Poulain J."/>
            <person name="Schoch C.L."/>
            <person name="Simon A."/>
            <person name="Spatafora J.W."/>
            <person name="Stachowiak A."/>
            <person name="Turgeon B.G."/>
            <person name="Tyler B.M."/>
            <person name="Vincent D."/>
            <person name="Weissenbach J."/>
            <person name="Amselem J."/>
            <person name="Quesneville H."/>
            <person name="Oliver R.P."/>
            <person name="Wincker P."/>
            <person name="Balesdent M.-H."/>
            <person name="Howlett B.J."/>
        </authorList>
    </citation>
    <scope>NUCLEOTIDE SEQUENCE [LARGE SCALE GENOMIC DNA]</scope>
    <source>
        <strain evidence="3">JN3 / isolate v23.1.3 / race Av1-4-5-6-7-8</strain>
    </source>
</reference>
<dbReference type="Pfam" id="PF09428">
    <property type="entry name" value="DUF2011"/>
    <property type="match status" value="1"/>
</dbReference>
<evidence type="ECO:0000256" key="1">
    <source>
        <dbReference type="SAM" id="MobiDB-lite"/>
    </source>
</evidence>
<proteinExistence type="predicted"/>
<dbReference type="VEuPathDB" id="FungiDB:LEMA_P100430.1"/>
<dbReference type="eggNOG" id="ENOG502SH2S">
    <property type="taxonomic scope" value="Eukaryota"/>
</dbReference>
<dbReference type="AlphaFoldDB" id="E5A052"/>
<dbReference type="OMA" id="WRVIHLK"/>
<dbReference type="OrthoDB" id="5425061at2759"/>
<dbReference type="Proteomes" id="UP000002668">
    <property type="component" value="Genome"/>
</dbReference>
<feature type="compositionally biased region" description="Basic and acidic residues" evidence="1">
    <location>
        <begin position="328"/>
        <end position="350"/>
    </location>
</feature>
<gene>
    <name evidence="2" type="ORF">LEMA_P100430.1</name>
</gene>
<keyword evidence="3" id="KW-1185">Reference proteome</keyword>